<dbReference type="Proteomes" id="UP001262582">
    <property type="component" value="Unassembled WGS sequence"/>
</dbReference>
<evidence type="ECO:0000256" key="4">
    <source>
        <dbReference type="ARBA" id="ARBA00022801"/>
    </source>
</evidence>
<dbReference type="SUPFAM" id="SSF55486">
    <property type="entry name" value="Metalloproteases ('zincins'), catalytic domain"/>
    <property type="match status" value="1"/>
</dbReference>
<dbReference type="PANTHER" id="PTHR10201:SF294">
    <property type="entry name" value="MATRIX METALLOPROTEINASE 16"/>
    <property type="match status" value="1"/>
</dbReference>
<organism evidence="8 9">
    <name type="scientific">Autumnicola musiva</name>
    <dbReference type="NCBI Taxonomy" id="3075589"/>
    <lineage>
        <taxon>Bacteria</taxon>
        <taxon>Pseudomonadati</taxon>
        <taxon>Bacteroidota</taxon>
        <taxon>Flavobacteriia</taxon>
        <taxon>Flavobacteriales</taxon>
        <taxon>Flavobacteriaceae</taxon>
        <taxon>Autumnicola</taxon>
    </lineage>
</organism>
<keyword evidence="5" id="KW-0862">Zinc</keyword>
<dbReference type="Pfam" id="PF00413">
    <property type="entry name" value="Peptidase_M10"/>
    <property type="match status" value="1"/>
</dbReference>
<dbReference type="PANTHER" id="PTHR10201">
    <property type="entry name" value="MATRIX METALLOPROTEINASE"/>
    <property type="match status" value="1"/>
</dbReference>
<dbReference type="InterPro" id="IPR006026">
    <property type="entry name" value="Peptidase_Metallo"/>
</dbReference>
<dbReference type="EMBL" id="JAVRHK010000008">
    <property type="protein sequence ID" value="MDT0677306.1"/>
    <property type="molecule type" value="Genomic_DNA"/>
</dbReference>
<accession>A0ABU3D6Z3</accession>
<evidence type="ECO:0000256" key="2">
    <source>
        <dbReference type="ARBA" id="ARBA00022723"/>
    </source>
</evidence>
<dbReference type="InterPro" id="IPR024079">
    <property type="entry name" value="MetalloPept_cat_dom_sf"/>
</dbReference>
<dbReference type="InterPro" id="IPR021190">
    <property type="entry name" value="Pept_M10A"/>
</dbReference>
<dbReference type="InterPro" id="IPR001818">
    <property type="entry name" value="Pept_M10_metallopeptidase"/>
</dbReference>
<evidence type="ECO:0000313" key="8">
    <source>
        <dbReference type="EMBL" id="MDT0677306.1"/>
    </source>
</evidence>
<gene>
    <name evidence="8" type="ORF">RM539_12030</name>
</gene>
<reference evidence="8 9" key="1">
    <citation type="submission" date="2023-09" db="EMBL/GenBank/DDBJ databases">
        <authorList>
            <person name="Rey-Velasco X."/>
        </authorList>
    </citation>
    <scope>NUCLEOTIDE SEQUENCE [LARGE SCALE GENOMIC DNA]</scope>
    <source>
        <strain evidence="8 9">F117</strain>
    </source>
</reference>
<keyword evidence="1" id="KW-0645">Protease</keyword>
<evidence type="ECO:0000256" key="5">
    <source>
        <dbReference type="ARBA" id="ARBA00022833"/>
    </source>
</evidence>
<feature type="domain" description="Peptidase metallopeptidase" evidence="7">
    <location>
        <begin position="53"/>
        <end position="220"/>
    </location>
</feature>
<evidence type="ECO:0000256" key="6">
    <source>
        <dbReference type="SAM" id="SignalP"/>
    </source>
</evidence>
<dbReference type="Pfam" id="PF18962">
    <property type="entry name" value="Por_Secre_tail"/>
    <property type="match status" value="1"/>
</dbReference>
<dbReference type="SMART" id="SM00235">
    <property type="entry name" value="ZnMc"/>
    <property type="match status" value="1"/>
</dbReference>
<dbReference type="InterPro" id="IPR033739">
    <property type="entry name" value="M10A_MMP"/>
</dbReference>
<dbReference type="RefSeq" id="WP_311503649.1">
    <property type="nucleotide sequence ID" value="NZ_JAVRHK010000008.1"/>
</dbReference>
<keyword evidence="4 8" id="KW-0378">Hydrolase</keyword>
<dbReference type="CDD" id="cd04278">
    <property type="entry name" value="ZnMc_MMP"/>
    <property type="match status" value="1"/>
</dbReference>
<keyword evidence="3 6" id="KW-0732">Signal</keyword>
<dbReference type="PRINTS" id="PR00138">
    <property type="entry name" value="MATRIXIN"/>
</dbReference>
<keyword evidence="9" id="KW-1185">Reference proteome</keyword>
<protein>
    <submittedName>
        <fullName evidence="8">Matrixin family metalloprotease</fullName>
        <ecNumber evidence="8">3.4.24.-</ecNumber>
    </submittedName>
</protein>
<evidence type="ECO:0000256" key="1">
    <source>
        <dbReference type="ARBA" id="ARBA00022670"/>
    </source>
</evidence>
<feature type="chain" id="PRO_5045450549" evidence="6">
    <location>
        <begin position="23"/>
        <end position="517"/>
    </location>
</feature>
<evidence type="ECO:0000313" key="9">
    <source>
        <dbReference type="Proteomes" id="UP001262582"/>
    </source>
</evidence>
<proteinExistence type="predicted"/>
<feature type="signal peptide" evidence="6">
    <location>
        <begin position="1"/>
        <end position="22"/>
    </location>
</feature>
<comment type="caution">
    <text evidence="8">The sequence shown here is derived from an EMBL/GenBank/DDBJ whole genome shotgun (WGS) entry which is preliminary data.</text>
</comment>
<evidence type="ECO:0000256" key="3">
    <source>
        <dbReference type="ARBA" id="ARBA00022729"/>
    </source>
</evidence>
<dbReference type="EC" id="3.4.24.-" evidence="8"/>
<sequence length="517" mass="56780">MKKLLLLFFLLFGITIYGQSNGDVYYDDWPTTRPSNERIIQENDYPSLYFVPIGTTWNHRIITYFIDNGTNDIAGDNENEAIRDGFNFWSEQTSLAFLEVCDADEADIIILWATFNHGDGGPFDGPGGVLGHTLGGPPPNAFGEDAGDIHFDDSETWTLNFRNNQNDPIDLVTVAAHEIGHAIGLDHTEVPGSLMLANYTGSHRYLGSDDIAGIQSLYGTKSENIIVGPAEFCEEGTYTLDTSGIPPNSTVTWEVSPGSFFENSSGTGSTASLELDTSMSVGSIELSFTIDNGCSEVTIERTIEAATPLVALDSFCYDYYSTTCNFSLYSGTGDIEGFLLNGLGTDGSSSWEWERVFGNFKFVAYNPNFGSIGNPVNNGEGSTGRFANIEITGPGTIQFRARASNNCGWGEWKYFIVNTSSRSYTYSFAPNPATTDIIIENTSLNKLTQIHDRLSNNKEEKGSIIIYDFNGAVVQTKEYDLNSQSFNLDVSKLKPGKYFMKIGAAGKEETHQIVIRR</sequence>
<dbReference type="NCBIfam" id="TIGR04183">
    <property type="entry name" value="Por_Secre_tail"/>
    <property type="match status" value="1"/>
</dbReference>
<name>A0ABU3D6Z3_9FLAO</name>
<keyword evidence="2" id="KW-0479">Metal-binding</keyword>
<dbReference type="GO" id="GO:0008237">
    <property type="term" value="F:metallopeptidase activity"/>
    <property type="evidence" value="ECO:0007669"/>
    <property type="project" value="UniProtKB-KW"/>
</dbReference>
<evidence type="ECO:0000259" key="7">
    <source>
        <dbReference type="SMART" id="SM00235"/>
    </source>
</evidence>
<dbReference type="Gene3D" id="3.40.390.10">
    <property type="entry name" value="Collagenase (Catalytic Domain)"/>
    <property type="match status" value="1"/>
</dbReference>
<dbReference type="InterPro" id="IPR026444">
    <property type="entry name" value="Secre_tail"/>
</dbReference>
<keyword evidence="8" id="KW-0482">Metalloprotease</keyword>